<evidence type="ECO:0000256" key="6">
    <source>
        <dbReference type="ARBA" id="ARBA00029467"/>
    </source>
</evidence>
<evidence type="ECO:0000256" key="5">
    <source>
        <dbReference type="ARBA" id="ARBA00023136"/>
    </source>
</evidence>
<sequence>MDARAPSTYKRRCTPVDCSPKEVEIRSRAVAMKMDQRMIIVCSAVGSLGLLSAILGFSAEGTKLNVWDLVQDGTACYNPQNPAAGLGACAAIFLVIAQITFAAVGGCCGCCKSRAIPSETKRIIGVVCAVSSWILAIIAFGLLVGGAASNAPGGRVEHGLCDEPMDGLFAGGAVLSFVATALGIASYVMLRTQPAAAATPKESEKMPPGAAGIAMGQPQFPQQPSPQGQGYGQAPQPNYPQYSPPPQGQGYGQAPNAQFPPASSPPYGQAPNPHYPPPPAQGYAQHQQQQQFPLAPAQGYGAHAPNQQYPPPAHGYGAHAPEQQFPLASPPPAQFYGGPHTLNQQAPPPPKGDEQV</sequence>
<reference evidence="9" key="3">
    <citation type="journal article" date="2017" name="Nature">
        <title>Genome sequence of the progenitor of the wheat D genome Aegilops tauschii.</title>
        <authorList>
            <person name="Luo M.C."/>
            <person name="Gu Y.Q."/>
            <person name="Puiu D."/>
            <person name="Wang H."/>
            <person name="Twardziok S.O."/>
            <person name="Deal K.R."/>
            <person name="Huo N."/>
            <person name="Zhu T."/>
            <person name="Wang L."/>
            <person name="Wang Y."/>
            <person name="McGuire P.E."/>
            <person name="Liu S."/>
            <person name="Long H."/>
            <person name="Ramasamy R.K."/>
            <person name="Rodriguez J.C."/>
            <person name="Van S.L."/>
            <person name="Yuan L."/>
            <person name="Wang Z."/>
            <person name="Xia Z."/>
            <person name="Xiao L."/>
            <person name="Anderson O.D."/>
            <person name="Ouyang S."/>
            <person name="Liang Y."/>
            <person name="Zimin A.V."/>
            <person name="Pertea G."/>
            <person name="Qi P."/>
            <person name="Bennetzen J.L."/>
            <person name="Dai X."/>
            <person name="Dawson M.W."/>
            <person name="Muller H.G."/>
            <person name="Kugler K."/>
            <person name="Rivarola-Duarte L."/>
            <person name="Spannagl M."/>
            <person name="Mayer K.F.X."/>
            <person name="Lu F.H."/>
            <person name="Bevan M.W."/>
            <person name="Leroy P."/>
            <person name="Li P."/>
            <person name="You F.M."/>
            <person name="Sun Q."/>
            <person name="Liu Z."/>
            <person name="Lyons E."/>
            <person name="Wicker T."/>
            <person name="Salzberg S.L."/>
            <person name="Devos K.M."/>
            <person name="Dvorak J."/>
        </authorList>
    </citation>
    <scope>NUCLEOTIDE SEQUENCE [LARGE SCALE GENOMIC DNA]</scope>
    <source>
        <strain evidence="9">cv. AL8/78</strain>
    </source>
</reference>
<protein>
    <submittedName>
        <fullName evidence="9">Uncharacterized protein</fullName>
    </submittedName>
</protein>
<dbReference type="Gramene" id="AET1Gv20652800.2">
    <property type="protein sequence ID" value="AET1Gv20652800.2"/>
    <property type="gene ID" value="AET1Gv20652800"/>
</dbReference>
<dbReference type="Proteomes" id="UP000015105">
    <property type="component" value="Chromosome 1D"/>
</dbReference>
<dbReference type="PANTHER" id="PTHR31769">
    <property type="entry name" value="OS07G0462200 PROTEIN-RELATED"/>
    <property type="match status" value="1"/>
</dbReference>
<name>A0A452Z718_AEGTS</name>
<dbReference type="Pfam" id="PF06749">
    <property type="entry name" value="DUF1218"/>
    <property type="match status" value="1"/>
</dbReference>
<evidence type="ECO:0000256" key="7">
    <source>
        <dbReference type="SAM" id="MobiDB-lite"/>
    </source>
</evidence>
<organism evidence="9 10">
    <name type="scientific">Aegilops tauschii subsp. strangulata</name>
    <name type="common">Goatgrass</name>
    <dbReference type="NCBI Taxonomy" id="200361"/>
    <lineage>
        <taxon>Eukaryota</taxon>
        <taxon>Viridiplantae</taxon>
        <taxon>Streptophyta</taxon>
        <taxon>Embryophyta</taxon>
        <taxon>Tracheophyta</taxon>
        <taxon>Spermatophyta</taxon>
        <taxon>Magnoliopsida</taxon>
        <taxon>Liliopsida</taxon>
        <taxon>Poales</taxon>
        <taxon>Poaceae</taxon>
        <taxon>BOP clade</taxon>
        <taxon>Pooideae</taxon>
        <taxon>Triticodae</taxon>
        <taxon>Triticeae</taxon>
        <taxon>Triticinae</taxon>
        <taxon>Aegilops</taxon>
    </lineage>
</organism>
<keyword evidence="3" id="KW-0732">Signal</keyword>
<reference evidence="10" key="2">
    <citation type="journal article" date="2017" name="Nat. Plants">
        <title>The Aegilops tauschii genome reveals multiple impacts of transposons.</title>
        <authorList>
            <person name="Zhao G."/>
            <person name="Zou C."/>
            <person name="Li K."/>
            <person name="Wang K."/>
            <person name="Li T."/>
            <person name="Gao L."/>
            <person name="Zhang X."/>
            <person name="Wang H."/>
            <person name="Yang Z."/>
            <person name="Liu X."/>
            <person name="Jiang W."/>
            <person name="Mao L."/>
            <person name="Kong X."/>
            <person name="Jiao Y."/>
            <person name="Jia J."/>
        </authorList>
    </citation>
    <scope>NUCLEOTIDE SEQUENCE [LARGE SCALE GENOMIC DNA]</scope>
    <source>
        <strain evidence="10">cv. AL8/78</strain>
    </source>
</reference>
<dbReference type="InterPro" id="IPR009606">
    <property type="entry name" value="DEAL/Modifying_wall_lignin1/2"/>
</dbReference>
<dbReference type="GO" id="GO:0012505">
    <property type="term" value="C:endomembrane system"/>
    <property type="evidence" value="ECO:0007669"/>
    <property type="project" value="UniProtKB-SubCell"/>
</dbReference>
<feature type="transmembrane region" description="Helical" evidence="8">
    <location>
        <begin position="123"/>
        <end position="148"/>
    </location>
</feature>
<evidence type="ECO:0000256" key="3">
    <source>
        <dbReference type="ARBA" id="ARBA00022729"/>
    </source>
</evidence>
<feature type="transmembrane region" description="Helical" evidence="8">
    <location>
        <begin position="83"/>
        <end position="111"/>
    </location>
</feature>
<evidence type="ECO:0000313" key="9">
    <source>
        <dbReference type="EnsemblPlants" id="AET1Gv20652800.2"/>
    </source>
</evidence>
<feature type="transmembrane region" description="Helical" evidence="8">
    <location>
        <begin position="38"/>
        <end position="59"/>
    </location>
</feature>
<feature type="transmembrane region" description="Helical" evidence="8">
    <location>
        <begin position="168"/>
        <end position="190"/>
    </location>
</feature>
<comment type="subcellular location">
    <subcellularLocation>
        <location evidence="1">Endomembrane system</location>
        <topology evidence="1">Multi-pass membrane protein</topology>
    </subcellularLocation>
</comment>
<evidence type="ECO:0000256" key="4">
    <source>
        <dbReference type="ARBA" id="ARBA00022989"/>
    </source>
</evidence>
<feature type="compositionally biased region" description="Low complexity" evidence="7">
    <location>
        <begin position="281"/>
        <end position="299"/>
    </location>
</feature>
<reference evidence="9" key="5">
    <citation type="journal article" date="2021" name="G3 (Bethesda)">
        <title>Aegilops tauschii genome assembly Aet v5.0 features greater sequence contiguity and improved annotation.</title>
        <authorList>
            <person name="Wang L."/>
            <person name="Zhu T."/>
            <person name="Rodriguez J.C."/>
            <person name="Deal K.R."/>
            <person name="Dubcovsky J."/>
            <person name="McGuire P.E."/>
            <person name="Lux T."/>
            <person name="Spannagl M."/>
            <person name="Mayer K.F.X."/>
            <person name="Baldrich P."/>
            <person name="Meyers B.C."/>
            <person name="Huo N."/>
            <person name="Gu Y.Q."/>
            <person name="Zhou H."/>
            <person name="Devos K.M."/>
            <person name="Bennetzen J.L."/>
            <person name="Unver T."/>
            <person name="Budak H."/>
            <person name="Gulick P.J."/>
            <person name="Galiba G."/>
            <person name="Kalapos B."/>
            <person name="Nelson D.R."/>
            <person name="Li P."/>
            <person name="You F.M."/>
            <person name="Luo M.C."/>
            <person name="Dvorak J."/>
        </authorList>
    </citation>
    <scope>NUCLEOTIDE SEQUENCE [LARGE SCALE GENOMIC DNA]</scope>
    <source>
        <strain evidence="9">cv. AL8/78</strain>
    </source>
</reference>
<reference evidence="10" key="1">
    <citation type="journal article" date="2014" name="Science">
        <title>Ancient hybridizations among the ancestral genomes of bread wheat.</title>
        <authorList>
            <consortium name="International Wheat Genome Sequencing Consortium,"/>
            <person name="Marcussen T."/>
            <person name="Sandve S.R."/>
            <person name="Heier L."/>
            <person name="Spannagl M."/>
            <person name="Pfeifer M."/>
            <person name="Jakobsen K.S."/>
            <person name="Wulff B.B."/>
            <person name="Steuernagel B."/>
            <person name="Mayer K.F."/>
            <person name="Olsen O.A."/>
        </authorList>
    </citation>
    <scope>NUCLEOTIDE SEQUENCE [LARGE SCALE GENOMIC DNA]</scope>
    <source>
        <strain evidence="10">cv. AL8/78</strain>
    </source>
</reference>
<comment type="similarity">
    <text evidence="6">Belongs to the DESIGUAL family.</text>
</comment>
<reference evidence="9" key="4">
    <citation type="submission" date="2019-03" db="UniProtKB">
        <authorList>
            <consortium name="EnsemblPlants"/>
        </authorList>
    </citation>
    <scope>IDENTIFICATION</scope>
</reference>
<proteinExistence type="inferred from homology"/>
<accession>A0A452Z718</accession>
<keyword evidence="5 8" id="KW-0472">Membrane</keyword>
<keyword evidence="2 8" id="KW-0812">Transmembrane</keyword>
<dbReference type="AlphaFoldDB" id="A0A452Z718"/>
<evidence type="ECO:0000256" key="2">
    <source>
        <dbReference type="ARBA" id="ARBA00022692"/>
    </source>
</evidence>
<evidence type="ECO:0000256" key="8">
    <source>
        <dbReference type="SAM" id="Phobius"/>
    </source>
</evidence>
<keyword evidence="4 8" id="KW-1133">Transmembrane helix</keyword>
<feature type="region of interest" description="Disordered" evidence="7">
    <location>
        <begin position="196"/>
        <end position="356"/>
    </location>
</feature>
<dbReference type="InterPro" id="IPR052222">
    <property type="entry name" value="DESIGUAL"/>
</dbReference>
<evidence type="ECO:0000313" key="10">
    <source>
        <dbReference type="Proteomes" id="UP000015105"/>
    </source>
</evidence>
<feature type="compositionally biased region" description="Low complexity" evidence="7">
    <location>
        <begin position="216"/>
        <end position="241"/>
    </location>
</feature>
<dbReference type="EnsemblPlants" id="AET1Gv20652800.2">
    <property type="protein sequence ID" value="AET1Gv20652800.2"/>
    <property type="gene ID" value="AET1Gv20652800"/>
</dbReference>
<keyword evidence="10" id="KW-1185">Reference proteome</keyword>
<evidence type="ECO:0000256" key="1">
    <source>
        <dbReference type="ARBA" id="ARBA00004127"/>
    </source>
</evidence>